<feature type="signal peptide" evidence="5">
    <location>
        <begin position="1"/>
        <end position="19"/>
    </location>
</feature>
<dbReference type="InterPro" id="IPR036852">
    <property type="entry name" value="Peptidase_S8/S53_dom_sf"/>
</dbReference>
<dbReference type="RefSeq" id="WP_191710484.1">
    <property type="nucleotide sequence ID" value="NZ_JACSPQ010000011.1"/>
</dbReference>
<evidence type="ECO:0000259" key="6">
    <source>
        <dbReference type="Pfam" id="PF00082"/>
    </source>
</evidence>
<evidence type="ECO:0000256" key="3">
    <source>
        <dbReference type="ARBA" id="ARBA00022825"/>
    </source>
</evidence>
<comment type="similarity">
    <text evidence="4">Belongs to the peptidase S8 family.</text>
</comment>
<protein>
    <submittedName>
        <fullName evidence="7">S8 family serine peptidase</fullName>
    </submittedName>
</protein>
<dbReference type="CDD" id="cd07485">
    <property type="entry name" value="Peptidases_S8_Fervidolysin_like"/>
    <property type="match status" value="1"/>
</dbReference>
<dbReference type="Pfam" id="PF00082">
    <property type="entry name" value="Peptidase_S8"/>
    <property type="match status" value="1"/>
</dbReference>
<dbReference type="InterPro" id="IPR000209">
    <property type="entry name" value="Peptidase_S8/S53_dom"/>
</dbReference>
<gene>
    <name evidence="7" type="ORF">H9626_10440</name>
</gene>
<dbReference type="PROSITE" id="PS51892">
    <property type="entry name" value="SUBTILASE"/>
    <property type="match status" value="1"/>
</dbReference>
<dbReference type="Gene3D" id="2.60.40.1080">
    <property type="match status" value="1"/>
</dbReference>
<feature type="domain" description="Peptidase S8/S53" evidence="6">
    <location>
        <begin position="232"/>
        <end position="561"/>
    </location>
</feature>
<keyword evidence="2 4" id="KW-0378">Hydrolase</keyword>
<dbReference type="Proteomes" id="UP000616346">
    <property type="component" value="Unassembled WGS sequence"/>
</dbReference>
<dbReference type="InterPro" id="IPR015500">
    <property type="entry name" value="Peptidase_S8_subtilisin-rel"/>
</dbReference>
<keyword evidence="5" id="KW-0732">Signal</keyword>
<dbReference type="PROSITE" id="PS00137">
    <property type="entry name" value="SUBTILASE_HIS"/>
    <property type="match status" value="1"/>
</dbReference>
<evidence type="ECO:0000313" key="8">
    <source>
        <dbReference type="Proteomes" id="UP000616346"/>
    </source>
</evidence>
<feature type="active site" description="Charge relay system" evidence="4">
    <location>
        <position position="298"/>
    </location>
</feature>
<evidence type="ECO:0000256" key="5">
    <source>
        <dbReference type="SAM" id="SignalP"/>
    </source>
</evidence>
<evidence type="ECO:0000313" key="7">
    <source>
        <dbReference type="EMBL" id="MBD8002623.1"/>
    </source>
</evidence>
<feature type="active site" description="Charge relay system" evidence="4">
    <location>
        <position position="239"/>
    </location>
</feature>
<dbReference type="PANTHER" id="PTHR42884">
    <property type="entry name" value="PROPROTEIN CONVERTASE SUBTILISIN/KEXIN-RELATED"/>
    <property type="match status" value="1"/>
</dbReference>
<dbReference type="PANTHER" id="PTHR42884:SF14">
    <property type="entry name" value="NEUROENDOCRINE CONVERTASE 1"/>
    <property type="match status" value="1"/>
</dbReference>
<keyword evidence="8" id="KW-1185">Reference proteome</keyword>
<dbReference type="PROSITE" id="PS51257">
    <property type="entry name" value="PROKAR_LIPOPROTEIN"/>
    <property type="match status" value="1"/>
</dbReference>
<dbReference type="SUPFAM" id="SSF49373">
    <property type="entry name" value="Invasin/intimin cell-adhesion fragments"/>
    <property type="match status" value="1"/>
</dbReference>
<evidence type="ECO:0000256" key="2">
    <source>
        <dbReference type="ARBA" id="ARBA00022801"/>
    </source>
</evidence>
<dbReference type="PRINTS" id="PR00723">
    <property type="entry name" value="SUBTILISIN"/>
</dbReference>
<name>A0ABR8VCY4_9BACT</name>
<reference evidence="7 8" key="1">
    <citation type="submission" date="2020-08" db="EMBL/GenBank/DDBJ databases">
        <title>A Genomic Blueprint of the Chicken Gut Microbiome.</title>
        <authorList>
            <person name="Gilroy R."/>
            <person name="Ravi A."/>
            <person name="Getino M."/>
            <person name="Pursley I."/>
            <person name="Horton D.L."/>
            <person name="Alikhan N.-F."/>
            <person name="Baker D."/>
            <person name="Gharbi K."/>
            <person name="Hall N."/>
            <person name="Watson M."/>
            <person name="Adriaenssens E.M."/>
            <person name="Foster-Nyarko E."/>
            <person name="Jarju S."/>
            <person name="Secka A."/>
            <person name="Antonio M."/>
            <person name="Oren A."/>
            <person name="Chaudhuri R."/>
            <person name="La Ragione R.M."/>
            <person name="Hildebrand F."/>
            <person name="Pallen M.J."/>
        </authorList>
    </citation>
    <scope>NUCLEOTIDE SEQUENCE [LARGE SCALE GENOMIC DNA]</scope>
    <source>
        <strain evidence="7 8">Sa1YUN3</strain>
    </source>
</reference>
<evidence type="ECO:0000256" key="1">
    <source>
        <dbReference type="ARBA" id="ARBA00022670"/>
    </source>
</evidence>
<accession>A0ABR8VCY4</accession>
<keyword evidence="3 4" id="KW-0720">Serine protease</keyword>
<feature type="chain" id="PRO_5045797820" evidence="5">
    <location>
        <begin position="20"/>
        <end position="705"/>
    </location>
</feature>
<keyword evidence="1 4" id="KW-0645">Protease</keyword>
<organism evidence="7 8">
    <name type="scientific">Phocaeicola faecium</name>
    <dbReference type="NCBI Taxonomy" id="2762213"/>
    <lineage>
        <taxon>Bacteria</taxon>
        <taxon>Pseudomonadati</taxon>
        <taxon>Bacteroidota</taxon>
        <taxon>Bacteroidia</taxon>
        <taxon>Bacteroidales</taxon>
        <taxon>Bacteroidaceae</taxon>
        <taxon>Phocaeicola</taxon>
    </lineage>
</organism>
<dbReference type="InterPro" id="IPR022398">
    <property type="entry name" value="Peptidase_S8_His-AS"/>
</dbReference>
<dbReference type="InterPro" id="IPR034063">
    <property type="entry name" value="Fervidolysin_dom"/>
</dbReference>
<dbReference type="EMBL" id="JACSPQ010000011">
    <property type="protein sequence ID" value="MBD8002623.1"/>
    <property type="molecule type" value="Genomic_DNA"/>
</dbReference>
<evidence type="ECO:0000256" key="4">
    <source>
        <dbReference type="PROSITE-ProRule" id="PRU01240"/>
    </source>
</evidence>
<dbReference type="SUPFAM" id="SSF52743">
    <property type="entry name" value="Subtilisin-like"/>
    <property type="match status" value="1"/>
</dbReference>
<comment type="caution">
    <text evidence="7">The sequence shown here is derived from an EMBL/GenBank/DDBJ whole genome shotgun (WGS) entry which is preliminary data.</text>
</comment>
<dbReference type="PROSITE" id="PS00138">
    <property type="entry name" value="SUBTILASE_SER"/>
    <property type="match status" value="1"/>
</dbReference>
<feature type="active site" description="Charge relay system" evidence="4">
    <location>
        <position position="523"/>
    </location>
</feature>
<sequence length="705" mass="75297">MKKRFLYTALFALTLSACADEDWVDQPSVPSGSEEVTVPEDAADGELLIKFDPKMTDILDQTFTVVSRSGGVASRSGIPSTDEVLDILGAYSFERIFPVDKKNEERTREAGLHLWYRVKFDENTDLQEAFNRLRKLGEISKIQANSRIKRSYDINQKRIYMSTAAIQRTALTRAGSDAPFNDPGLSCQWGYNNTGDYDFANANLDRGFESPAIADCDVNCFDAWKLCTGDPSIIVAVLDEGVMNTHPDLRNNIWINEGEEEYAGKDADGNGYKDDKYGYNFVTDSGVITWSDAEDTGHGTHVAGTIAAVNGNGEGVCGIAGGDGSHPGVKIMSCQVFAGSGGVTLDKEAQAIKYAADNGAVILQCSWGYNSGAANAVDGYVPGPTSEKEWAELYPLEKEALDYFINNAGSPNGVIDGGVAIFAAGNEYAALPGYPGAYSKCVSVAALAADYTPSSFSNYGEIVALSAPGGDTEYYGKIGEDETEYWTPGSDLQDGETNKAMGSILSTLIRNGQPAYGYMEGTSMACPHVSGVAALGLSYAVKQRRHFKAAEFVDLLKQSTRDVNGYYAGGVIKTYFRNHTYASPSTTQMNLGDYVNKMGSGIIDAGLLLNNIAGAGTDMKVPNMYVAEGTSSAIDLAAYFVDGENLTYTCTSSDEAVATVSVNGTMMSVTGVKTGAAQVTVQVSNGASQTIVVTVRDKANDSGWM</sequence>
<dbReference type="InterPro" id="IPR008964">
    <property type="entry name" value="Invasin/intimin_cell_adhesion"/>
</dbReference>
<dbReference type="Gene3D" id="3.40.50.200">
    <property type="entry name" value="Peptidase S8/S53 domain"/>
    <property type="match status" value="1"/>
</dbReference>
<dbReference type="InterPro" id="IPR023828">
    <property type="entry name" value="Peptidase_S8_Ser-AS"/>
</dbReference>
<proteinExistence type="inferred from homology"/>